<dbReference type="PANTHER" id="PTHR14791:SF29">
    <property type="entry name" value="PROTEIN KIBRA"/>
    <property type="match status" value="1"/>
</dbReference>
<dbReference type="RefSeq" id="XP_020113397.1">
    <property type="nucleotide sequence ID" value="XM_020257808.1"/>
</dbReference>
<dbReference type="PANTHER" id="PTHR14791">
    <property type="entry name" value="BOMB/KIRA PROTEINS"/>
    <property type="match status" value="1"/>
</dbReference>
<dbReference type="AlphaFoldDB" id="A0A6P5GZY8"/>
<dbReference type="OrthoDB" id="1930512at2759"/>
<accession>A0A6P5GZY8</accession>
<reference evidence="2" key="1">
    <citation type="journal article" date="2015" name="Nat. Genet.">
        <title>The pineapple genome and the evolution of CAM photosynthesis.</title>
        <authorList>
            <person name="Ming R."/>
            <person name="VanBuren R."/>
            <person name="Wai C.M."/>
            <person name="Tang H."/>
            <person name="Schatz M.C."/>
            <person name="Bowers J.E."/>
            <person name="Lyons E."/>
            <person name="Wang M.L."/>
            <person name="Chen J."/>
            <person name="Biggers E."/>
            <person name="Zhang J."/>
            <person name="Huang L."/>
            <person name="Zhang L."/>
            <person name="Miao W."/>
            <person name="Zhang J."/>
            <person name="Ye Z."/>
            <person name="Miao C."/>
            <person name="Lin Z."/>
            <person name="Wang H."/>
            <person name="Zhou H."/>
            <person name="Yim W.C."/>
            <person name="Priest H.D."/>
            <person name="Zheng C."/>
            <person name="Woodhouse M."/>
            <person name="Edger P.P."/>
            <person name="Guyot R."/>
            <person name="Guo H.B."/>
            <person name="Guo H."/>
            <person name="Zheng G."/>
            <person name="Singh R."/>
            <person name="Sharma A."/>
            <person name="Min X."/>
            <person name="Zheng Y."/>
            <person name="Lee H."/>
            <person name="Gurtowski J."/>
            <person name="Sedlazeck F.J."/>
            <person name="Harkess A."/>
            <person name="McKain M.R."/>
            <person name="Liao Z."/>
            <person name="Fang J."/>
            <person name="Liu J."/>
            <person name="Zhang X."/>
            <person name="Zhang Q."/>
            <person name="Hu W."/>
            <person name="Qin Y."/>
            <person name="Wang K."/>
            <person name="Chen L.Y."/>
            <person name="Shirley N."/>
            <person name="Lin Y.R."/>
            <person name="Liu L.Y."/>
            <person name="Hernandez A.G."/>
            <person name="Wright C.L."/>
            <person name="Bulone V."/>
            <person name="Tuskan G.A."/>
            <person name="Heath K."/>
            <person name="Zee F."/>
            <person name="Moore P.H."/>
            <person name="Sunkar R."/>
            <person name="Leebens-Mack J.H."/>
            <person name="Mockler T."/>
            <person name="Bennetzen J.L."/>
            <person name="Freeling M."/>
            <person name="Sankoff D."/>
            <person name="Paterson A.H."/>
            <person name="Zhu X."/>
            <person name="Yang X."/>
            <person name="Smith J.A."/>
            <person name="Cushman J.C."/>
            <person name="Paull R.E."/>
            <person name="Yu Q."/>
        </authorList>
    </citation>
    <scope>NUCLEOTIDE SEQUENCE [LARGE SCALE GENOMIC DNA]</scope>
    <source>
        <strain evidence="2">cv. F153</strain>
    </source>
</reference>
<keyword evidence="2" id="KW-1185">Reference proteome</keyword>
<proteinExistence type="predicted"/>
<reference evidence="3" key="2">
    <citation type="submission" date="2025-08" db="UniProtKB">
        <authorList>
            <consortium name="RefSeq"/>
        </authorList>
    </citation>
    <scope>IDENTIFICATION</scope>
    <source>
        <tissue evidence="3">Leaf</tissue>
    </source>
</reference>
<evidence type="ECO:0000313" key="3">
    <source>
        <dbReference type="RefSeq" id="XP_020113397.1"/>
    </source>
</evidence>
<gene>
    <name evidence="3" type="primary">LOC109727616</name>
</gene>
<evidence type="ECO:0000313" key="2">
    <source>
        <dbReference type="Proteomes" id="UP000515123"/>
    </source>
</evidence>
<feature type="compositionally biased region" description="Polar residues" evidence="1">
    <location>
        <begin position="76"/>
        <end position="106"/>
    </location>
</feature>
<protein>
    <submittedName>
        <fullName evidence="3">Uncharacterized protein LOC109727616</fullName>
    </submittedName>
</protein>
<sequence>MALPTIKDIAEMMKTFTKGMNLPPKLPKEILNKTVNLSPEIPSPDDSEQCLNSQTGEVYYINKITGERTKEEPWSPRSSHYSNSSFEEYSDESNNNGGSTDHSPISTVTNISLKEEPKTEPEYLILVGCTECMKYMMVAKTTAACPKCNGELMFFDQVD</sequence>
<dbReference type="InterPro" id="IPR051105">
    <property type="entry name" value="WWC/KIBRA_Hippo_Reg"/>
</dbReference>
<dbReference type="Proteomes" id="UP000515123">
    <property type="component" value="Linkage group 1"/>
</dbReference>
<name>A0A6P5GZY8_ANACO</name>
<organism evidence="2 3">
    <name type="scientific">Ananas comosus</name>
    <name type="common">Pineapple</name>
    <name type="synonym">Ananas ananas</name>
    <dbReference type="NCBI Taxonomy" id="4615"/>
    <lineage>
        <taxon>Eukaryota</taxon>
        <taxon>Viridiplantae</taxon>
        <taxon>Streptophyta</taxon>
        <taxon>Embryophyta</taxon>
        <taxon>Tracheophyta</taxon>
        <taxon>Spermatophyta</taxon>
        <taxon>Magnoliopsida</taxon>
        <taxon>Liliopsida</taxon>
        <taxon>Poales</taxon>
        <taxon>Bromeliaceae</taxon>
        <taxon>Bromelioideae</taxon>
        <taxon>Ananas</taxon>
    </lineage>
</organism>
<feature type="region of interest" description="Disordered" evidence="1">
    <location>
        <begin position="69"/>
        <end position="106"/>
    </location>
</feature>
<evidence type="ECO:0000256" key="1">
    <source>
        <dbReference type="SAM" id="MobiDB-lite"/>
    </source>
</evidence>
<dbReference type="GeneID" id="109727616"/>